<organism evidence="1 2">
    <name type="scientific">Lutimaribacter marinistellae</name>
    <dbReference type="NCBI Taxonomy" id="1820329"/>
    <lineage>
        <taxon>Bacteria</taxon>
        <taxon>Pseudomonadati</taxon>
        <taxon>Pseudomonadota</taxon>
        <taxon>Alphaproteobacteria</taxon>
        <taxon>Rhodobacterales</taxon>
        <taxon>Roseobacteraceae</taxon>
        <taxon>Lutimaribacter</taxon>
    </lineage>
</organism>
<dbReference type="Proteomes" id="UP001595629">
    <property type="component" value="Unassembled WGS sequence"/>
</dbReference>
<name>A0ABV7TKY9_9RHOB</name>
<evidence type="ECO:0000313" key="2">
    <source>
        <dbReference type="Proteomes" id="UP001595629"/>
    </source>
</evidence>
<evidence type="ECO:0000313" key="1">
    <source>
        <dbReference type="EMBL" id="MFC3615858.1"/>
    </source>
</evidence>
<dbReference type="RefSeq" id="WP_386737139.1">
    <property type="nucleotide sequence ID" value="NZ_JBHRXI010000025.1"/>
</dbReference>
<protein>
    <submittedName>
        <fullName evidence="1">Phosphoadenosine phosphosulfate reductase</fullName>
    </submittedName>
</protein>
<accession>A0ABV7TKY9</accession>
<sequence length="320" mass="36411">MQDAQNSLDDSIAGYRVGVWKEKLIAQAEAEGMAQILGEQHFATFIDRDSTLIVTFETIQGIRAMSETQQPFGFELVKAQGWSHLCIISDGDTWFRDAKVYGFFDRLVDDGFFEDFDHVVFYGAGPCGYAAAAFSVAAPGATVVAVQPQATLDPRMTEWDDRFTEMRRVSFTDRYGYAPDMLDAAEKAFVLYDPHEQLDAMHATLFARSNVTRLRMRMMGGELQSRLLDMNLLYRLLTLAGTGNLNPRSFSRLYRARRSYPKYLKMVVARLDQQNRPYMTMLVCRNVIARLPLRRLRLRLEELEEKAKAGAFTPPPPARS</sequence>
<dbReference type="EMBL" id="JBHRXI010000025">
    <property type="protein sequence ID" value="MFC3615858.1"/>
    <property type="molecule type" value="Genomic_DNA"/>
</dbReference>
<reference evidence="2" key="1">
    <citation type="journal article" date="2019" name="Int. J. Syst. Evol. Microbiol.">
        <title>The Global Catalogue of Microorganisms (GCM) 10K type strain sequencing project: providing services to taxonomists for standard genome sequencing and annotation.</title>
        <authorList>
            <consortium name="The Broad Institute Genomics Platform"/>
            <consortium name="The Broad Institute Genome Sequencing Center for Infectious Disease"/>
            <person name="Wu L."/>
            <person name="Ma J."/>
        </authorList>
    </citation>
    <scope>NUCLEOTIDE SEQUENCE [LARGE SCALE GENOMIC DNA]</scope>
    <source>
        <strain evidence="2">KCTC 42911</strain>
    </source>
</reference>
<comment type="caution">
    <text evidence="1">The sequence shown here is derived from an EMBL/GenBank/DDBJ whole genome shotgun (WGS) entry which is preliminary data.</text>
</comment>
<proteinExistence type="predicted"/>
<keyword evidence="2" id="KW-1185">Reference proteome</keyword>
<gene>
    <name evidence="1" type="ORF">ACFORG_19070</name>
</gene>